<name>A8WUJ6_CAEBR</name>
<dbReference type="GO" id="GO:0004888">
    <property type="term" value="F:transmembrane signaling receptor activity"/>
    <property type="evidence" value="ECO:0007669"/>
    <property type="project" value="InterPro"/>
</dbReference>
<dbReference type="PRINTS" id="PR00699">
    <property type="entry name" value="TMPROTEINSRB"/>
</dbReference>
<evidence type="ECO:0000256" key="5">
    <source>
        <dbReference type="ARBA" id="ARBA00023136"/>
    </source>
</evidence>
<feature type="transmembrane region" description="Helical" evidence="6">
    <location>
        <begin position="32"/>
        <end position="50"/>
    </location>
</feature>
<dbReference type="Proteomes" id="UP000008549">
    <property type="component" value="Unassembled WGS sequence"/>
</dbReference>
<keyword evidence="3 6" id="KW-0812">Transmembrane</keyword>
<evidence type="ECO:0000256" key="1">
    <source>
        <dbReference type="ARBA" id="ARBA00004141"/>
    </source>
</evidence>
<evidence type="ECO:0000256" key="3">
    <source>
        <dbReference type="ARBA" id="ARBA00022692"/>
    </source>
</evidence>
<dbReference type="InParanoid" id="A8WUJ6"/>
<feature type="transmembrane region" description="Helical" evidence="6">
    <location>
        <begin position="279"/>
        <end position="304"/>
    </location>
</feature>
<evidence type="ECO:0000313" key="7">
    <source>
        <dbReference type="EMBL" id="CAP24158.2"/>
    </source>
</evidence>
<dbReference type="WormBase" id="CBG02342">
    <property type="protein sequence ID" value="CBP29957"/>
    <property type="gene ID" value="WBGene00025412"/>
    <property type="gene designation" value="Cbr-srb-1"/>
</dbReference>
<feature type="transmembrane region" description="Helical" evidence="6">
    <location>
        <begin position="195"/>
        <end position="216"/>
    </location>
</feature>
<feature type="transmembrane region" description="Helical" evidence="6">
    <location>
        <begin position="109"/>
        <end position="128"/>
    </location>
</feature>
<dbReference type="EMBL" id="HE601438">
    <property type="protein sequence ID" value="CAP24158.2"/>
    <property type="molecule type" value="Genomic_DNA"/>
</dbReference>
<evidence type="ECO:0000256" key="2">
    <source>
        <dbReference type="ARBA" id="ARBA00006860"/>
    </source>
</evidence>
<keyword evidence="8" id="KW-1185">Reference proteome</keyword>
<organism evidence="7 8">
    <name type="scientific">Caenorhabditis briggsae</name>
    <dbReference type="NCBI Taxonomy" id="6238"/>
    <lineage>
        <taxon>Eukaryota</taxon>
        <taxon>Metazoa</taxon>
        <taxon>Ecdysozoa</taxon>
        <taxon>Nematoda</taxon>
        <taxon>Chromadorea</taxon>
        <taxon>Rhabditida</taxon>
        <taxon>Rhabditina</taxon>
        <taxon>Rhabditomorpha</taxon>
        <taxon>Rhabditoidea</taxon>
        <taxon>Rhabditidae</taxon>
        <taxon>Peloderinae</taxon>
        <taxon>Caenorhabditis</taxon>
    </lineage>
</organism>
<proteinExistence type="inferred from homology"/>
<feature type="transmembrane region" description="Helical" evidence="6">
    <location>
        <begin position="62"/>
        <end position="89"/>
    </location>
</feature>
<comment type="subcellular location">
    <subcellularLocation>
        <location evidence="1">Membrane</location>
        <topology evidence="1">Multi-pass membrane protein</topology>
    </subcellularLocation>
</comment>
<dbReference type="InterPro" id="IPR002184">
    <property type="entry name" value="7TM_GPCR_serpentine_rcpt_Srb"/>
</dbReference>
<evidence type="ECO:0000256" key="4">
    <source>
        <dbReference type="ARBA" id="ARBA00022989"/>
    </source>
</evidence>
<dbReference type="Pfam" id="PF02175">
    <property type="entry name" value="7TM_GPCR_Srb"/>
    <property type="match status" value="1"/>
</dbReference>
<dbReference type="AlphaFoldDB" id="A8WUJ6"/>
<dbReference type="FunCoup" id="A8WUJ6">
    <property type="interactions" value="4"/>
</dbReference>
<dbReference type="eggNOG" id="ENOG502RT5J">
    <property type="taxonomic scope" value="Eukaryota"/>
</dbReference>
<evidence type="ECO:0000256" key="6">
    <source>
        <dbReference type="SAM" id="Phobius"/>
    </source>
</evidence>
<evidence type="ECO:0000313" key="8">
    <source>
        <dbReference type="Proteomes" id="UP000008549"/>
    </source>
</evidence>
<reference evidence="7 8" key="2">
    <citation type="journal article" date="2011" name="PLoS Genet.">
        <title>Caenorhabditis briggsae recombinant inbred line genotypes reveal inter-strain incompatibility and the evolution of recombination.</title>
        <authorList>
            <person name="Ross J.A."/>
            <person name="Koboldt D.C."/>
            <person name="Staisch J.E."/>
            <person name="Chamberlin H.M."/>
            <person name="Gupta B.P."/>
            <person name="Miller R.D."/>
            <person name="Baird S.E."/>
            <person name="Haag E.S."/>
        </authorList>
    </citation>
    <scope>NUCLEOTIDE SEQUENCE [LARGE SCALE GENOMIC DNA]</scope>
    <source>
        <strain evidence="7 8">AF16</strain>
    </source>
</reference>
<evidence type="ECO:0000313" key="9">
    <source>
        <dbReference type="WormBase" id="CBG02342"/>
    </source>
</evidence>
<dbReference type="HOGENOM" id="CLU_045882_1_0_1"/>
<dbReference type="PANTHER" id="PTHR31216:SF12">
    <property type="entry name" value="SERPENTINE RECEPTOR CLASS BETA-1-RELATED"/>
    <property type="match status" value="1"/>
</dbReference>
<dbReference type="PANTHER" id="PTHR31216">
    <property type="entry name" value="SERPENTINE RECEPTOR CLASS BETA-1-RELATED-RELATED"/>
    <property type="match status" value="1"/>
</dbReference>
<gene>
    <name evidence="9" type="primary">srb-1</name>
    <name evidence="7" type="synonym">Cbr-srb-1</name>
    <name evidence="9" type="ORF">CBG02342</name>
    <name evidence="7" type="ORF">CBG_02342</name>
</gene>
<feature type="transmembrane region" description="Helical" evidence="6">
    <location>
        <begin position="148"/>
        <end position="169"/>
    </location>
</feature>
<keyword evidence="4 6" id="KW-1133">Transmembrane helix</keyword>
<sequence length="355" mass="40960">MNQTANTFTINETKCYLASEVTYHPFYRFAQFWTFFVSLLAIPTLLYFLVKKICVLRFHGNIKFMLICYFFSSFLFAAVVMLDFGYHFFIPFFVSSKCQLILDSTLFKTGHLTMTLFMTIPMLLPIGFSIERFVALGMARSYENVRTLLGPVLVAVLILSDVNLIYNVFKNEKFDDPFISFILIPATSAAQFNNFFWFLLHVEITNFFCNCILLLVHSRLKNKFLRQRRTLSVRYELEEISQSSQFTLIVSFTHLLFVGWYLIAIIYVRTVGQDFFGGYVPYTVARGVYCAVPTYNLIIVFVGIKSLRMMNLRRQNKVQSTVQMKTTGTEGAKNYEIAISTYWSSVSSGINAVNA</sequence>
<dbReference type="GO" id="GO:0007606">
    <property type="term" value="P:sensory perception of chemical stimulus"/>
    <property type="evidence" value="ECO:0007669"/>
    <property type="project" value="InterPro"/>
</dbReference>
<feature type="transmembrane region" description="Helical" evidence="6">
    <location>
        <begin position="246"/>
        <end position="267"/>
    </location>
</feature>
<protein>
    <submittedName>
        <fullName evidence="7">Protein CBR-SRB-1</fullName>
    </submittedName>
</protein>
<accession>A8WUJ6</accession>
<dbReference type="STRING" id="6238.A8WUJ6"/>
<dbReference type="OMA" id="HGNIKFM"/>
<keyword evidence="5 6" id="KW-0472">Membrane</keyword>
<reference evidence="7 8" key="1">
    <citation type="journal article" date="2003" name="PLoS Biol.">
        <title>The genome sequence of Caenorhabditis briggsae: a platform for comparative genomics.</title>
        <authorList>
            <person name="Stein L.D."/>
            <person name="Bao Z."/>
            <person name="Blasiar D."/>
            <person name="Blumenthal T."/>
            <person name="Brent M.R."/>
            <person name="Chen N."/>
            <person name="Chinwalla A."/>
            <person name="Clarke L."/>
            <person name="Clee C."/>
            <person name="Coghlan A."/>
            <person name="Coulson A."/>
            <person name="D'Eustachio P."/>
            <person name="Fitch D.H."/>
            <person name="Fulton L.A."/>
            <person name="Fulton R.E."/>
            <person name="Griffiths-Jones S."/>
            <person name="Harris T.W."/>
            <person name="Hillier L.W."/>
            <person name="Kamath R."/>
            <person name="Kuwabara P.E."/>
            <person name="Mardis E.R."/>
            <person name="Marra M.A."/>
            <person name="Miner T.L."/>
            <person name="Minx P."/>
            <person name="Mullikin J.C."/>
            <person name="Plumb R.W."/>
            <person name="Rogers J."/>
            <person name="Schein J.E."/>
            <person name="Sohrmann M."/>
            <person name="Spieth J."/>
            <person name="Stajich J.E."/>
            <person name="Wei C."/>
            <person name="Willey D."/>
            <person name="Wilson R.K."/>
            <person name="Durbin R."/>
            <person name="Waterston R.H."/>
        </authorList>
    </citation>
    <scope>NUCLEOTIDE SEQUENCE [LARGE SCALE GENOMIC DNA]</scope>
    <source>
        <strain evidence="7 8">AF16</strain>
    </source>
</reference>
<dbReference type="GO" id="GO:0016020">
    <property type="term" value="C:membrane"/>
    <property type="evidence" value="ECO:0007669"/>
    <property type="project" value="UniProtKB-SubCell"/>
</dbReference>
<comment type="similarity">
    <text evidence="2">Belongs to the nematode receptor-like protein srb family.</text>
</comment>